<evidence type="ECO:0000256" key="1">
    <source>
        <dbReference type="SAM" id="Phobius"/>
    </source>
</evidence>
<protein>
    <submittedName>
        <fullName evidence="2">Uncharacterized protein</fullName>
    </submittedName>
</protein>
<name>A0A3S4M6J1_CITKO</name>
<feature type="transmembrane region" description="Helical" evidence="1">
    <location>
        <begin position="12"/>
        <end position="33"/>
    </location>
</feature>
<gene>
    <name evidence="2" type="ORF">NCTC11075_03135</name>
</gene>
<accession>A0A3S4M6J1</accession>
<dbReference type="AlphaFoldDB" id="A0A3S4M6J1"/>
<keyword evidence="1" id="KW-1133">Transmembrane helix</keyword>
<keyword evidence="1" id="KW-0472">Membrane</keyword>
<dbReference type="Proteomes" id="UP000270272">
    <property type="component" value="Chromosome"/>
</dbReference>
<organism evidence="2 3">
    <name type="scientific">Citrobacter koseri</name>
    <name type="common">Citrobacter diversus</name>
    <dbReference type="NCBI Taxonomy" id="545"/>
    <lineage>
        <taxon>Bacteria</taxon>
        <taxon>Pseudomonadati</taxon>
        <taxon>Pseudomonadota</taxon>
        <taxon>Gammaproteobacteria</taxon>
        <taxon>Enterobacterales</taxon>
        <taxon>Enterobacteriaceae</taxon>
        <taxon>Citrobacter</taxon>
    </lineage>
</organism>
<keyword evidence="1" id="KW-0812">Transmembrane</keyword>
<proteinExistence type="predicted"/>
<dbReference type="EMBL" id="LR134204">
    <property type="protein sequence ID" value="VEB91862.1"/>
    <property type="molecule type" value="Genomic_DNA"/>
</dbReference>
<evidence type="ECO:0000313" key="2">
    <source>
        <dbReference type="EMBL" id="VEB91862.1"/>
    </source>
</evidence>
<reference evidence="2 3" key="1">
    <citation type="submission" date="2018-12" db="EMBL/GenBank/DDBJ databases">
        <authorList>
            <consortium name="Pathogen Informatics"/>
        </authorList>
    </citation>
    <scope>NUCLEOTIDE SEQUENCE [LARGE SCALE GENOMIC DNA]</scope>
    <source>
        <strain evidence="2 3">NCTC11075</strain>
    </source>
</reference>
<sequence>MGLIWDANLTALTLLLKSAVMFLSMLLTAWDYAQISPE</sequence>
<evidence type="ECO:0000313" key="3">
    <source>
        <dbReference type="Proteomes" id="UP000270272"/>
    </source>
</evidence>